<protein>
    <submittedName>
        <fullName evidence="2">Uncharacterized protein</fullName>
    </submittedName>
</protein>
<accession>A0A7G6WTP5</accession>
<gene>
    <name evidence="2" type="ORF">F1D05_04785</name>
</gene>
<dbReference type="KEGG" id="kqi:F1D05_04785"/>
<evidence type="ECO:0000313" key="2">
    <source>
        <dbReference type="EMBL" id="QNE17360.1"/>
    </source>
</evidence>
<dbReference type="RefSeq" id="WP_185446189.1">
    <property type="nucleotide sequence ID" value="NZ_CP043661.1"/>
</dbReference>
<feature type="region of interest" description="Disordered" evidence="1">
    <location>
        <begin position="70"/>
        <end position="120"/>
    </location>
</feature>
<feature type="compositionally biased region" description="Acidic residues" evidence="1">
    <location>
        <begin position="98"/>
        <end position="114"/>
    </location>
</feature>
<evidence type="ECO:0000256" key="1">
    <source>
        <dbReference type="SAM" id="MobiDB-lite"/>
    </source>
</evidence>
<name>A0A7G6WTP5_9ACTN</name>
<evidence type="ECO:0000313" key="3">
    <source>
        <dbReference type="Proteomes" id="UP000515563"/>
    </source>
</evidence>
<proteinExistence type="predicted"/>
<dbReference type="AlphaFoldDB" id="A0A7G6WTP5"/>
<reference evidence="3" key="1">
    <citation type="submission" date="2019-09" db="EMBL/GenBank/DDBJ databases">
        <title>Antimicrobial potential of Antarctic Bacteria.</title>
        <authorList>
            <person name="Benaud N."/>
            <person name="Edwards R.J."/>
            <person name="Ferrari B.C."/>
        </authorList>
    </citation>
    <scope>NUCLEOTIDE SEQUENCE [LARGE SCALE GENOMIC DNA]</scope>
    <source>
        <strain evidence="3">SPB151</strain>
    </source>
</reference>
<reference evidence="2 3" key="2">
    <citation type="journal article" date="2020" name="Microbiol. Resour. Announc.">
        <title>Antarctic desert soil bacteria exhibit high novel natural product potential, evaluated through long-read genome sequencing and comparative genomics.</title>
        <authorList>
            <person name="Benaud N."/>
            <person name="Edwards R.J."/>
            <person name="Amos T.G."/>
            <person name="D'Agostino P.M."/>
            <person name="Gutierrez-Chavez C."/>
            <person name="Montgomery K."/>
            <person name="Nicetic I."/>
            <person name="Ferrari B.C."/>
        </authorList>
    </citation>
    <scope>NUCLEOTIDE SEQUENCE [LARGE SCALE GENOMIC DNA]</scope>
    <source>
        <strain evidence="2 3">SPB151</strain>
    </source>
</reference>
<sequence>MYRWVRYEAPVMVCVTTDEHGEHHVVNVIVGDEHLDLRLARDDQGTPLVYDEQMERLTDQDSILMAAVSEAEDRQWPQPTDWESGPDALRYPGLYDPIENDDQDNLDVDLEPVDFEQPAR</sequence>
<dbReference type="Proteomes" id="UP000515563">
    <property type="component" value="Chromosome"/>
</dbReference>
<dbReference type="EMBL" id="CP043661">
    <property type="protein sequence ID" value="QNE17360.1"/>
    <property type="molecule type" value="Genomic_DNA"/>
</dbReference>
<keyword evidence="3" id="KW-1185">Reference proteome</keyword>
<organism evidence="2 3">
    <name type="scientific">Kribbella qitaiheensis</name>
    <dbReference type="NCBI Taxonomy" id="1544730"/>
    <lineage>
        <taxon>Bacteria</taxon>
        <taxon>Bacillati</taxon>
        <taxon>Actinomycetota</taxon>
        <taxon>Actinomycetes</taxon>
        <taxon>Propionibacteriales</taxon>
        <taxon>Kribbellaceae</taxon>
        <taxon>Kribbella</taxon>
    </lineage>
</organism>